<dbReference type="PATRIC" id="fig|270351.10.peg.1236"/>
<dbReference type="GO" id="GO:0044781">
    <property type="term" value="P:bacterial-type flagellum organization"/>
    <property type="evidence" value="ECO:0007669"/>
    <property type="project" value="UniProtKB-KW"/>
</dbReference>
<comment type="similarity">
    <text evidence="1">Belongs to the FlgD family.</text>
</comment>
<comment type="function">
    <text evidence="4">Required for flagellar hook formation. May act as a scaffolding protein.</text>
</comment>
<dbReference type="InterPro" id="IPR005648">
    <property type="entry name" value="FlgD"/>
</dbReference>
<sequence>MTVASTTSATGGVTSTAAAAAKATSSVASSMNSDTFLTLLVAQLKNQDPTKPMDSTQYVGELATFSQVEQATKTNQKLDSLLASSFLDQADSVIGRTLTSADGTVTGTVQSVKVTADGVQARLTSGADVLLTSGITIQ</sequence>
<dbReference type="EMBL" id="AP014704">
    <property type="protein sequence ID" value="BAQ44646.1"/>
    <property type="molecule type" value="Genomic_DNA"/>
</dbReference>
<protein>
    <recommendedName>
        <fullName evidence="2">Basal-body rod modification protein FlgD</fullName>
    </recommendedName>
</protein>
<organism evidence="5 6">
    <name type="scientific">Methylobacterium aquaticum</name>
    <dbReference type="NCBI Taxonomy" id="270351"/>
    <lineage>
        <taxon>Bacteria</taxon>
        <taxon>Pseudomonadati</taxon>
        <taxon>Pseudomonadota</taxon>
        <taxon>Alphaproteobacteria</taxon>
        <taxon>Hyphomicrobiales</taxon>
        <taxon>Methylobacteriaceae</taxon>
        <taxon>Methylobacterium</taxon>
    </lineage>
</organism>
<dbReference type="NCBIfam" id="NF004670">
    <property type="entry name" value="PRK06009.1"/>
    <property type="match status" value="1"/>
</dbReference>
<reference evidence="6" key="2">
    <citation type="submission" date="2015-01" db="EMBL/GenBank/DDBJ databases">
        <title>Complete genome sequence of Methylobacterium aquaticum strain 22A.</title>
        <authorList>
            <person name="Tani A."/>
            <person name="Ogura Y."/>
            <person name="Hayashi T."/>
        </authorList>
    </citation>
    <scope>NUCLEOTIDE SEQUENCE [LARGE SCALE GENOMIC DNA]</scope>
    <source>
        <strain evidence="6">MA-22A</strain>
    </source>
</reference>
<dbReference type="Proteomes" id="UP000061432">
    <property type="component" value="Chromosome"/>
</dbReference>
<keyword evidence="5" id="KW-0966">Cell projection</keyword>
<dbReference type="AlphaFoldDB" id="A0A0C6EX10"/>
<dbReference type="RefSeq" id="WP_060846117.1">
    <property type="nucleotide sequence ID" value="NZ_AP014704.1"/>
</dbReference>
<dbReference type="STRING" id="270351.Maq22A_c06490"/>
<accession>A0A0C6EX10</accession>
<reference evidence="5 6" key="1">
    <citation type="journal article" date="2015" name="Genome Announc.">
        <title>Complete Genome Sequence of Methylobacterium aquaticum Strain 22A, Isolated from Racomitrium japonicum Moss.</title>
        <authorList>
            <person name="Tani A."/>
            <person name="Ogura Y."/>
            <person name="Hayashi T."/>
            <person name="Kimbara K."/>
        </authorList>
    </citation>
    <scope>NUCLEOTIDE SEQUENCE [LARGE SCALE GENOMIC DNA]</scope>
    <source>
        <strain evidence="5 6">MA-22A</strain>
    </source>
</reference>
<evidence type="ECO:0000256" key="3">
    <source>
        <dbReference type="ARBA" id="ARBA00022795"/>
    </source>
</evidence>
<evidence type="ECO:0000256" key="1">
    <source>
        <dbReference type="ARBA" id="ARBA00010577"/>
    </source>
</evidence>
<keyword evidence="5" id="KW-0969">Cilium</keyword>
<name>A0A0C6EX10_9HYPH</name>
<keyword evidence="3" id="KW-1005">Bacterial flagellum biogenesis</keyword>
<evidence type="ECO:0000256" key="4">
    <source>
        <dbReference type="ARBA" id="ARBA00024746"/>
    </source>
</evidence>
<dbReference type="OrthoDB" id="9785233at2"/>
<dbReference type="KEGG" id="maqu:Maq22A_c06490"/>
<dbReference type="Pfam" id="PF03963">
    <property type="entry name" value="FlgD"/>
    <property type="match status" value="1"/>
</dbReference>
<proteinExistence type="inferred from homology"/>
<evidence type="ECO:0000313" key="6">
    <source>
        <dbReference type="Proteomes" id="UP000061432"/>
    </source>
</evidence>
<evidence type="ECO:0000256" key="2">
    <source>
        <dbReference type="ARBA" id="ARBA00016013"/>
    </source>
</evidence>
<keyword evidence="5" id="KW-0282">Flagellum</keyword>
<gene>
    <name evidence="5" type="primary">flgD</name>
    <name evidence="5" type="ORF">Maq22A_c06490</name>
</gene>
<evidence type="ECO:0000313" key="5">
    <source>
        <dbReference type="EMBL" id="BAQ44646.1"/>
    </source>
</evidence>